<sequence length="533" mass="57356">MTTFDYIVVGAGSAGCVLANRLSEDPKTSVLLIEAGGRDATPLIRMPKGFGKLLGDPRFAWHYPVEPVGPSRRVEHWVRGRTLGGSSSVNGMVYNRGDRADYDELERLGNPGWGWDTMLPVFRRIEDNALGSSRARGAGGPLHVSTAPRAEPLCEEAIAAGTGLGWRRTDDLNASDDERIGYAMATIKNGRRFSAARAFLHPVADRPNLTISVDTVVTRVLAEHGRAVGVHTRSKGLETDVRARREVILSAGSIATPKILQLSGIGPAETLKSAGVDVLVDSPHVGGRMREHRCFVVQYRLKDDLGYNKALSTPLRQALSGARYLATRRGPLAAPAFDVIAFFKTRPELARPDAQLLIAPVSLLPDVPGKETGVEREPGVMGLGYILRPTAEGGLHITSADPDAPLTITPNYYGSDHDRTVGSALFRRMRELFETEPIAGRITAETLPGPGVRDDQDIIDAGLDQGRCGYHAIGTCAMGPDEDDVVDARLRVRGIEGLRVVDCSVMPTMVSGNLNAPIMAMAWRAADLILGAV</sequence>
<dbReference type="Proteomes" id="UP000053669">
    <property type="component" value="Unassembled WGS sequence"/>
</dbReference>
<keyword evidence="3 6" id="KW-0285">Flavoprotein</keyword>
<feature type="binding site" evidence="5">
    <location>
        <position position="217"/>
    </location>
    <ligand>
        <name>FAD</name>
        <dbReference type="ChEBI" id="CHEBI:57692"/>
    </ligand>
</feature>
<dbReference type="InterPro" id="IPR012132">
    <property type="entry name" value="GMC_OxRdtase"/>
</dbReference>
<organism evidence="9 10">
    <name type="scientific">Streptomyces canus</name>
    <dbReference type="NCBI Taxonomy" id="58343"/>
    <lineage>
        <taxon>Bacteria</taxon>
        <taxon>Bacillati</taxon>
        <taxon>Actinomycetota</taxon>
        <taxon>Actinomycetes</taxon>
        <taxon>Kitasatosporales</taxon>
        <taxon>Streptomycetaceae</taxon>
        <taxon>Streptomyces</taxon>
        <taxon>Streptomyces aurantiacus group</taxon>
    </lineage>
</organism>
<dbReference type="InterPro" id="IPR007867">
    <property type="entry name" value="GMC_OxRtase_C"/>
</dbReference>
<feature type="domain" description="Glucose-methanol-choline oxidoreductase N-terminal" evidence="8">
    <location>
        <begin position="252"/>
        <end position="266"/>
    </location>
</feature>
<dbReference type="InterPro" id="IPR036188">
    <property type="entry name" value="FAD/NAD-bd_sf"/>
</dbReference>
<evidence type="ECO:0000256" key="2">
    <source>
        <dbReference type="ARBA" id="ARBA00010790"/>
    </source>
</evidence>
<protein>
    <submittedName>
        <fullName evidence="9">GMC oxidoreductase</fullName>
    </submittedName>
</protein>
<dbReference type="Gene3D" id="3.50.50.60">
    <property type="entry name" value="FAD/NAD(P)-binding domain"/>
    <property type="match status" value="1"/>
</dbReference>
<feature type="domain" description="Glucose-methanol-choline oxidoreductase N-terminal" evidence="7">
    <location>
        <begin position="80"/>
        <end position="103"/>
    </location>
</feature>
<dbReference type="EMBL" id="LMWU01000001">
    <property type="protein sequence ID" value="KUN74292.1"/>
    <property type="molecule type" value="Genomic_DNA"/>
</dbReference>
<evidence type="ECO:0000256" key="3">
    <source>
        <dbReference type="ARBA" id="ARBA00022630"/>
    </source>
</evidence>
<evidence type="ECO:0000313" key="10">
    <source>
        <dbReference type="Proteomes" id="UP000053669"/>
    </source>
</evidence>
<evidence type="ECO:0000259" key="8">
    <source>
        <dbReference type="PROSITE" id="PS00624"/>
    </source>
</evidence>
<comment type="cofactor">
    <cofactor evidence="1 5">
        <name>FAD</name>
        <dbReference type="ChEBI" id="CHEBI:57692"/>
    </cofactor>
</comment>
<dbReference type="STRING" id="58343.AQJ46_01645"/>
<dbReference type="Gene3D" id="3.30.560.10">
    <property type="entry name" value="Glucose Oxidase, domain 3"/>
    <property type="match status" value="1"/>
</dbReference>
<evidence type="ECO:0000259" key="7">
    <source>
        <dbReference type="PROSITE" id="PS00623"/>
    </source>
</evidence>
<feature type="binding site" evidence="5">
    <location>
        <begin position="90"/>
        <end position="93"/>
    </location>
    <ligand>
        <name>FAD</name>
        <dbReference type="ChEBI" id="CHEBI:57692"/>
    </ligand>
</feature>
<comment type="caution">
    <text evidence="9">The sequence shown here is derived from an EMBL/GenBank/DDBJ whole genome shotgun (WGS) entry which is preliminary data.</text>
</comment>
<dbReference type="SUPFAM" id="SSF54373">
    <property type="entry name" value="FAD-linked reductases, C-terminal domain"/>
    <property type="match status" value="1"/>
</dbReference>
<dbReference type="RefSeq" id="WP_059203833.1">
    <property type="nucleotide sequence ID" value="NZ_KQ948656.1"/>
</dbReference>
<dbReference type="Pfam" id="PF00732">
    <property type="entry name" value="GMC_oxred_N"/>
    <property type="match status" value="1"/>
</dbReference>
<evidence type="ECO:0000256" key="5">
    <source>
        <dbReference type="PIRSR" id="PIRSR000137-2"/>
    </source>
</evidence>
<evidence type="ECO:0000256" key="4">
    <source>
        <dbReference type="ARBA" id="ARBA00022827"/>
    </source>
</evidence>
<dbReference type="PANTHER" id="PTHR11552:SF147">
    <property type="entry name" value="CHOLINE DEHYDROGENASE, MITOCHONDRIAL"/>
    <property type="match status" value="1"/>
</dbReference>
<reference evidence="9 10" key="1">
    <citation type="submission" date="2015-10" db="EMBL/GenBank/DDBJ databases">
        <title>Draft genome sequence of Streptomyces canus DSM 40017, type strain for the species Streptomyces canus.</title>
        <authorList>
            <person name="Ruckert C."/>
            <person name="Winkler A."/>
            <person name="Kalinowski J."/>
            <person name="Kampfer P."/>
            <person name="Glaeser S."/>
        </authorList>
    </citation>
    <scope>NUCLEOTIDE SEQUENCE [LARGE SCALE GENOMIC DNA]</scope>
    <source>
        <strain evidence="9 10">DSM 40017</strain>
    </source>
</reference>
<dbReference type="PROSITE" id="PS00624">
    <property type="entry name" value="GMC_OXRED_2"/>
    <property type="match status" value="1"/>
</dbReference>
<proteinExistence type="inferred from homology"/>
<dbReference type="SUPFAM" id="SSF51905">
    <property type="entry name" value="FAD/NAD(P)-binding domain"/>
    <property type="match status" value="1"/>
</dbReference>
<dbReference type="PIRSF" id="PIRSF000137">
    <property type="entry name" value="Alcohol_oxidase"/>
    <property type="match status" value="1"/>
</dbReference>
<evidence type="ECO:0000256" key="6">
    <source>
        <dbReference type="RuleBase" id="RU003968"/>
    </source>
</evidence>
<gene>
    <name evidence="9" type="ORF">AQJ46_01645</name>
</gene>
<accession>A0A101SHB2</accession>
<dbReference type="GO" id="GO:0016614">
    <property type="term" value="F:oxidoreductase activity, acting on CH-OH group of donors"/>
    <property type="evidence" value="ECO:0007669"/>
    <property type="project" value="InterPro"/>
</dbReference>
<dbReference type="Pfam" id="PF05199">
    <property type="entry name" value="GMC_oxred_C"/>
    <property type="match status" value="1"/>
</dbReference>
<comment type="similarity">
    <text evidence="2 6">Belongs to the GMC oxidoreductase family.</text>
</comment>
<dbReference type="AlphaFoldDB" id="A0A101SHB2"/>
<evidence type="ECO:0000256" key="1">
    <source>
        <dbReference type="ARBA" id="ARBA00001974"/>
    </source>
</evidence>
<dbReference type="GO" id="GO:0050660">
    <property type="term" value="F:flavin adenine dinucleotide binding"/>
    <property type="evidence" value="ECO:0007669"/>
    <property type="project" value="InterPro"/>
</dbReference>
<dbReference type="PROSITE" id="PS00623">
    <property type="entry name" value="GMC_OXRED_1"/>
    <property type="match status" value="1"/>
</dbReference>
<evidence type="ECO:0000313" key="9">
    <source>
        <dbReference type="EMBL" id="KUN74292.1"/>
    </source>
</evidence>
<dbReference type="InterPro" id="IPR000172">
    <property type="entry name" value="GMC_OxRdtase_N"/>
</dbReference>
<name>A0A101SHB2_9ACTN</name>
<dbReference type="PANTHER" id="PTHR11552">
    <property type="entry name" value="GLUCOSE-METHANOL-CHOLINE GMC OXIDOREDUCTASE"/>
    <property type="match status" value="1"/>
</dbReference>
<keyword evidence="4 5" id="KW-0274">FAD</keyword>